<protein>
    <submittedName>
        <fullName evidence="1">Uncharacterized protein</fullName>
    </submittedName>
</protein>
<name>A0A8B4H336_9CORY</name>
<accession>A0A8B4H336</accession>
<reference evidence="1 2" key="1">
    <citation type="submission" date="2018-06" db="EMBL/GenBank/DDBJ databases">
        <authorList>
            <consortium name="Pathogen Informatics"/>
            <person name="Doyle S."/>
        </authorList>
    </citation>
    <scope>NUCLEOTIDE SEQUENCE [LARGE SCALE GENOMIC DNA]</scope>
    <source>
        <strain evidence="1 2">NCTC10254</strain>
    </source>
</reference>
<evidence type="ECO:0000313" key="2">
    <source>
        <dbReference type="Proteomes" id="UP000249886"/>
    </source>
</evidence>
<gene>
    <name evidence="1" type="ORF">NCTC10254_00909</name>
</gene>
<dbReference type="EMBL" id="UARK01000001">
    <property type="protein sequence ID" value="SPW24528.1"/>
    <property type="molecule type" value="Genomic_DNA"/>
</dbReference>
<sequence>MQPYYFTLPKFKLSIRAADYVALRLSCKTLPAELGRLGFCQKCSLERLLLVFSRGCNCSKRGFWLKLVLVGGPETRNPV</sequence>
<dbReference type="Proteomes" id="UP000249886">
    <property type="component" value="Unassembled WGS sequence"/>
</dbReference>
<proteinExistence type="predicted"/>
<organism evidence="1 2">
    <name type="scientific">Corynebacterium matruchotii</name>
    <dbReference type="NCBI Taxonomy" id="43768"/>
    <lineage>
        <taxon>Bacteria</taxon>
        <taxon>Bacillati</taxon>
        <taxon>Actinomycetota</taxon>
        <taxon>Actinomycetes</taxon>
        <taxon>Mycobacteriales</taxon>
        <taxon>Corynebacteriaceae</taxon>
        <taxon>Corynebacterium</taxon>
    </lineage>
</organism>
<comment type="caution">
    <text evidence="1">The sequence shown here is derived from an EMBL/GenBank/DDBJ whole genome shotgun (WGS) entry which is preliminary data.</text>
</comment>
<dbReference type="AlphaFoldDB" id="A0A8B4H336"/>
<evidence type="ECO:0000313" key="1">
    <source>
        <dbReference type="EMBL" id="SPW24528.1"/>
    </source>
</evidence>